<dbReference type="Gene3D" id="2.40.30.170">
    <property type="match status" value="1"/>
</dbReference>
<dbReference type="InterPro" id="IPR058633">
    <property type="entry name" value="EmrA/FarA_HH"/>
</dbReference>
<keyword evidence="4" id="KW-1003">Cell membrane</keyword>
<feature type="domain" description="p-hydroxybenzoic acid efflux pump subunit AaeA-like beta-barrel" evidence="12">
    <location>
        <begin position="258"/>
        <end position="350"/>
    </location>
</feature>
<dbReference type="PANTHER" id="PTHR30386:SF19">
    <property type="entry name" value="MULTIDRUG EXPORT PROTEIN EMRA-RELATED"/>
    <property type="match status" value="1"/>
</dbReference>
<feature type="domain" description="Multidrug export protein EmrA/FarA alpha-helical hairpin" evidence="11">
    <location>
        <begin position="101"/>
        <end position="220"/>
    </location>
</feature>
<keyword evidence="8 10" id="KW-0472">Membrane</keyword>
<dbReference type="GO" id="GO:0015721">
    <property type="term" value="P:bile acid and bile salt transport"/>
    <property type="evidence" value="ECO:0007669"/>
    <property type="project" value="UniProtKB-ARBA"/>
</dbReference>
<evidence type="ECO:0000256" key="6">
    <source>
        <dbReference type="ARBA" id="ARBA00022692"/>
    </source>
</evidence>
<evidence type="ECO:0000256" key="3">
    <source>
        <dbReference type="ARBA" id="ARBA00022448"/>
    </source>
</evidence>
<dbReference type="InterPro" id="IPR050739">
    <property type="entry name" value="MFP"/>
</dbReference>
<evidence type="ECO:0000256" key="5">
    <source>
        <dbReference type="ARBA" id="ARBA00022519"/>
    </source>
</evidence>
<reference evidence="13 14" key="1">
    <citation type="submission" date="2019-10" db="EMBL/GenBank/DDBJ databases">
        <title>Glaciimonas soli sp. nov., a psychrophilic bacterium isolated from the forest soil of a high elevation mountain in Taiwan.</title>
        <authorList>
            <person name="Wang L.-T."/>
            <person name="Shieh W.Y."/>
        </authorList>
    </citation>
    <scope>NUCLEOTIDE SEQUENCE [LARGE SCALE GENOMIC DNA]</scope>
    <source>
        <strain evidence="13 14">GS1</strain>
    </source>
</reference>
<keyword evidence="3" id="KW-0813">Transport</keyword>
<keyword evidence="7 10" id="KW-1133">Transmembrane helix</keyword>
<protein>
    <submittedName>
        <fullName evidence="13">HlyD family efflux transporter periplasmic adaptor subunit</fullName>
    </submittedName>
</protein>
<dbReference type="PANTHER" id="PTHR30386">
    <property type="entry name" value="MEMBRANE FUSION SUBUNIT OF EMRAB-TOLC MULTIDRUG EFFLUX PUMP"/>
    <property type="match status" value="1"/>
</dbReference>
<comment type="subcellular location">
    <subcellularLocation>
        <location evidence="1">Cell inner membrane</location>
        <topology evidence="1">Single-pass membrane protein</topology>
    </subcellularLocation>
</comment>
<name>A0A843YLU4_9BURK</name>
<comment type="caution">
    <text evidence="13">The sequence shown here is derived from an EMBL/GenBank/DDBJ whole genome shotgun (WGS) entry which is preliminary data.</text>
</comment>
<dbReference type="GO" id="GO:1990961">
    <property type="term" value="P:xenobiotic detoxification by transmembrane export across the plasma membrane"/>
    <property type="evidence" value="ECO:0007669"/>
    <property type="project" value="UniProtKB-ARBA"/>
</dbReference>
<feature type="transmembrane region" description="Helical" evidence="10">
    <location>
        <begin position="29"/>
        <end position="49"/>
    </location>
</feature>
<gene>
    <name evidence="13" type="ORF">GEV47_09150</name>
</gene>
<dbReference type="EMBL" id="WINI01000004">
    <property type="protein sequence ID" value="MQR00849.1"/>
    <property type="molecule type" value="Genomic_DNA"/>
</dbReference>
<dbReference type="SUPFAM" id="SSF111369">
    <property type="entry name" value="HlyD-like secretion proteins"/>
    <property type="match status" value="2"/>
</dbReference>
<evidence type="ECO:0000259" key="12">
    <source>
        <dbReference type="Pfam" id="PF25963"/>
    </source>
</evidence>
<dbReference type="OrthoDB" id="9811754at2"/>
<dbReference type="AlphaFoldDB" id="A0A843YLU4"/>
<feature type="compositionally biased region" description="Low complexity" evidence="9">
    <location>
        <begin position="1"/>
        <end position="11"/>
    </location>
</feature>
<keyword evidence="5" id="KW-0997">Cell inner membrane</keyword>
<evidence type="ECO:0000256" key="7">
    <source>
        <dbReference type="ARBA" id="ARBA00022989"/>
    </source>
</evidence>
<evidence type="ECO:0000259" key="11">
    <source>
        <dbReference type="Pfam" id="PF25885"/>
    </source>
</evidence>
<dbReference type="Gene3D" id="1.10.287.470">
    <property type="entry name" value="Helix hairpin bin"/>
    <property type="match status" value="1"/>
</dbReference>
<organism evidence="13 14">
    <name type="scientific">Glaciimonas soli</name>
    <dbReference type="NCBI Taxonomy" id="2590999"/>
    <lineage>
        <taxon>Bacteria</taxon>
        <taxon>Pseudomonadati</taxon>
        <taxon>Pseudomonadota</taxon>
        <taxon>Betaproteobacteria</taxon>
        <taxon>Burkholderiales</taxon>
        <taxon>Oxalobacteraceae</taxon>
        <taxon>Glaciimonas</taxon>
    </lineage>
</organism>
<comment type="similarity">
    <text evidence="2">Belongs to the membrane fusion protein (MFP) (TC 8.A.1) family.</text>
</comment>
<evidence type="ECO:0000256" key="1">
    <source>
        <dbReference type="ARBA" id="ARBA00004377"/>
    </source>
</evidence>
<dbReference type="Pfam" id="PF25963">
    <property type="entry name" value="Beta-barrel_AAEA"/>
    <property type="match status" value="1"/>
</dbReference>
<dbReference type="Gene3D" id="2.40.50.100">
    <property type="match status" value="1"/>
</dbReference>
<evidence type="ECO:0000256" key="8">
    <source>
        <dbReference type="ARBA" id="ARBA00023136"/>
    </source>
</evidence>
<evidence type="ECO:0000256" key="10">
    <source>
        <dbReference type="SAM" id="Phobius"/>
    </source>
</evidence>
<dbReference type="InterPro" id="IPR058634">
    <property type="entry name" value="AaeA-lik-b-barrel"/>
</dbReference>
<sequence>MATSPAPSAAPQTPPAPAGNNNGGRFKKIGIAVAVFAAIGIAYGAYYLLYAQYHEETDDAYVAANMVYVTAQVSGTVTALGADDNQPVKAGQTLISLDHADATVALADAEGRLGETVRQIRQQFRSVDESQAVVAQRKTDLQRAQSDLSRRTPLAGSDSLSTEELVHAKEAVAAAKDALTVAEKQLAAARVPTEGTTLSLQPSVLRARAAFVQAYLAVQRNDIPAPVDGFVARRSVQVGQRVAPGASLLAVVPLTDVWVDANFKEPQLRNIRIGQPVKVSTDIYGSHVEYHGKVASISAGSGGAFSLLPPQNATGNWIKVVQRVPVRITLDPAELKKHPLRVGLSTDVSINTHQRDGEVNTSVSQPNPALDTSVFDQQLKIAEAKADVIIAHAVGQSAGQNE</sequence>
<evidence type="ECO:0000313" key="14">
    <source>
        <dbReference type="Proteomes" id="UP000451565"/>
    </source>
</evidence>
<keyword evidence="14" id="KW-1185">Reference proteome</keyword>
<evidence type="ECO:0000313" key="13">
    <source>
        <dbReference type="EMBL" id="MQR00849.1"/>
    </source>
</evidence>
<keyword evidence="6 10" id="KW-0812">Transmembrane</keyword>
<accession>A0A843YLU4</accession>
<dbReference type="RefSeq" id="WP_153234464.1">
    <property type="nucleotide sequence ID" value="NZ_WINI01000004.1"/>
</dbReference>
<dbReference type="GO" id="GO:0005886">
    <property type="term" value="C:plasma membrane"/>
    <property type="evidence" value="ECO:0007669"/>
    <property type="project" value="UniProtKB-SubCell"/>
</dbReference>
<evidence type="ECO:0000256" key="2">
    <source>
        <dbReference type="ARBA" id="ARBA00009477"/>
    </source>
</evidence>
<dbReference type="Proteomes" id="UP000451565">
    <property type="component" value="Unassembled WGS sequence"/>
</dbReference>
<evidence type="ECO:0000256" key="9">
    <source>
        <dbReference type="SAM" id="MobiDB-lite"/>
    </source>
</evidence>
<proteinExistence type="inferred from homology"/>
<evidence type="ECO:0000256" key="4">
    <source>
        <dbReference type="ARBA" id="ARBA00022475"/>
    </source>
</evidence>
<dbReference type="FunFam" id="2.40.30.170:FF:000003">
    <property type="entry name" value="Multidrug resistance protein A"/>
    <property type="match status" value="1"/>
</dbReference>
<dbReference type="GO" id="GO:0046677">
    <property type="term" value="P:response to antibiotic"/>
    <property type="evidence" value="ECO:0007669"/>
    <property type="project" value="UniProtKB-ARBA"/>
</dbReference>
<feature type="region of interest" description="Disordered" evidence="9">
    <location>
        <begin position="1"/>
        <end position="21"/>
    </location>
</feature>
<dbReference type="Pfam" id="PF25885">
    <property type="entry name" value="HH_EMRA"/>
    <property type="match status" value="1"/>
</dbReference>